<proteinExistence type="predicted"/>
<dbReference type="EMBL" id="BGPR01011097">
    <property type="protein sequence ID" value="GBN49571.1"/>
    <property type="molecule type" value="Genomic_DNA"/>
</dbReference>
<gene>
    <name evidence="1" type="ORF">AVEN_16105_1</name>
    <name evidence="2" type="ORF">AVEN_58712_1</name>
</gene>
<dbReference type="AlphaFoldDB" id="A0A4Y2PED9"/>
<evidence type="ECO:0000313" key="2">
    <source>
        <dbReference type="EMBL" id="GBN49571.1"/>
    </source>
</evidence>
<dbReference type="EMBL" id="BGPR01011096">
    <property type="protein sequence ID" value="GBN49565.1"/>
    <property type="molecule type" value="Genomic_DNA"/>
</dbReference>
<accession>A0A4Y2PED9</accession>
<name>A0A4Y2PED9_ARAVE</name>
<dbReference type="Proteomes" id="UP000499080">
    <property type="component" value="Unassembled WGS sequence"/>
</dbReference>
<organism evidence="2 3">
    <name type="scientific">Araneus ventricosus</name>
    <name type="common">Orbweaver spider</name>
    <name type="synonym">Epeira ventricosa</name>
    <dbReference type="NCBI Taxonomy" id="182803"/>
    <lineage>
        <taxon>Eukaryota</taxon>
        <taxon>Metazoa</taxon>
        <taxon>Ecdysozoa</taxon>
        <taxon>Arthropoda</taxon>
        <taxon>Chelicerata</taxon>
        <taxon>Arachnida</taxon>
        <taxon>Araneae</taxon>
        <taxon>Araneomorphae</taxon>
        <taxon>Entelegynae</taxon>
        <taxon>Araneoidea</taxon>
        <taxon>Araneidae</taxon>
        <taxon>Araneus</taxon>
    </lineage>
</organism>
<sequence>MVHNHFLQQWASRLVADRRFSNRFSCCYGIKHGDMGRRSVSALCGDLPIISAPATLFNQKKRTLVISRCSLTVNTAGDVAISTERKGMAL</sequence>
<reference evidence="2 3" key="1">
    <citation type="journal article" date="2019" name="Sci. Rep.">
        <title>Orb-weaving spider Araneus ventricosus genome elucidates the spidroin gene catalogue.</title>
        <authorList>
            <person name="Kono N."/>
            <person name="Nakamura H."/>
            <person name="Ohtoshi R."/>
            <person name="Moran D.A.P."/>
            <person name="Shinohara A."/>
            <person name="Yoshida Y."/>
            <person name="Fujiwara M."/>
            <person name="Mori M."/>
            <person name="Tomita M."/>
            <person name="Arakawa K."/>
        </authorList>
    </citation>
    <scope>NUCLEOTIDE SEQUENCE [LARGE SCALE GENOMIC DNA]</scope>
</reference>
<keyword evidence="3" id="KW-1185">Reference proteome</keyword>
<evidence type="ECO:0000313" key="1">
    <source>
        <dbReference type="EMBL" id="GBN49565.1"/>
    </source>
</evidence>
<evidence type="ECO:0000313" key="3">
    <source>
        <dbReference type="Proteomes" id="UP000499080"/>
    </source>
</evidence>
<protein>
    <submittedName>
        <fullName evidence="2">Uncharacterized protein</fullName>
    </submittedName>
</protein>
<comment type="caution">
    <text evidence="2">The sequence shown here is derived from an EMBL/GenBank/DDBJ whole genome shotgun (WGS) entry which is preliminary data.</text>
</comment>